<reference evidence="12" key="1">
    <citation type="submission" date="2025-08" db="UniProtKB">
        <authorList>
            <consortium name="RefSeq"/>
        </authorList>
    </citation>
    <scope>IDENTIFICATION</scope>
    <source>
        <tissue evidence="12">Total insect</tissue>
    </source>
</reference>
<dbReference type="InterPro" id="IPR001211">
    <property type="entry name" value="PLA2"/>
</dbReference>
<name>A0A6P8YJ95_THRPL</name>
<keyword evidence="2 8" id="KW-0964">Secreted</keyword>
<organism evidence="12">
    <name type="scientific">Thrips palmi</name>
    <name type="common">Melon thrips</name>
    <dbReference type="NCBI Taxonomy" id="161013"/>
    <lineage>
        <taxon>Eukaryota</taxon>
        <taxon>Metazoa</taxon>
        <taxon>Ecdysozoa</taxon>
        <taxon>Arthropoda</taxon>
        <taxon>Hexapoda</taxon>
        <taxon>Insecta</taxon>
        <taxon>Pterygota</taxon>
        <taxon>Neoptera</taxon>
        <taxon>Paraneoptera</taxon>
        <taxon>Thysanoptera</taxon>
        <taxon>Terebrantia</taxon>
        <taxon>Thripoidea</taxon>
        <taxon>Thripidae</taxon>
        <taxon>Thrips</taxon>
    </lineage>
</organism>
<keyword evidence="11" id="KW-1185">Reference proteome</keyword>
<keyword evidence="8" id="KW-0378">Hydrolase</keyword>
<dbReference type="AlphaFoldDB" id="A0A6P8YJ95"/>
<evidence type="ECO:0000256" key="6">
    <source>
        <dbReference type="PIRSR" id="PIRSR601211-3"/>
    </source>
</evidence>
<evidence type="ECO:0000313" key="12">
    <source>
        <dbReference type="RefSeq" id="XP_034234017.1"/>
    </source>
</evidence>
<dbReference type="InterPro" id="IPR036444">
    <property type="entry name" value="PLipase_A2_dom_sf"/>
</dbReference>
<dbReference type="Proteomes" id="UP000515158">
    <property type="component" value="Unplaced"/>
</dbReference>
<feature type="domain" description="Phospholipase A2-like central" evidence="10">
    <location>
        <begin position="153"/>
        <end position="268"/>
    </location>
</feature>
<feature type="binding site" evidence="5">
    <location>
        <position position="178"/>
    </location>
    <ligand>
        <name>Ca(2+)</name>
        <dbReference type="ChEBI" id="CHEBI:29108"/>
    </ligand>
</feature>
<comment type="similarity">
    <text evidence="7">Belongs to the phospholipase A2 family.</text>
</comment>
<feature type="active site" evidence="4">
    <location>
        <position position="243"/>
    </location>
</feature>
<dbReference type="GO" id="GO:0050482">
    <property type="term" value="P:arachidonate secretion"/>
    <property type="evidence" value="ECO:0007669"/>
    <property type="project" value="InterPro"/>
</dbReference>
<dbReference type="PROSITE" id="PS00119">
    <property type="entry name" value="PA2_ASP"/>
    <property type="match status" value="1"/>
</dbReference>
<accession>A0A6P8YJ95</accession>
<dbReference type="PANTHER" id="PTHR11716:SF107">
    <property type="entry name" value="PHOSPHOLIPASE A2"/>
    <property type="match status" value="1"/>
</dbReference>
<sequence length="276" mass="30219">LAVAADALADTQGSSSPRSHYWAKDQLRSQPGKPPPLPPWSSSESSSESSSNHSDPSVPYSASPLHSVHSLVQSLNGTVQGRQLIPLLLVEGGVEASAAASTALDGDYLLGYSHNPWGRSSAFRDVLDDLGSATTQVSAAKPGKPAQRRSRRSVLHLYNMLVCSTGCDPMAYKGYGCYCGFLGSGYTTDGIDRCCKMHDWCYDTASCPMFLEYFVPYLWKCYRGRPLCALNGSACSQRLCECDRRLAECLRHYPCPRRKAVCTSSPWRLLQNLFML</sequence>
<gene>
    <name evidence="12" type="primary">LOC117641032</name>
</gene>
<feature type="non-terminal residue" evidence="12">
    <location>
        <position position="1"/>
    </location>
</feature>
<dbReference type="GO" id="GO:0006644">
    <property type="term" value="P:phospholipid metabolic process"/>
    <property type="evidence" value="ECO:0007669"/>
    <property type="project" value="InterPro"/>
</dbReference>
<evidence type="ECO:0000256" key="4">
    <source>
        <dbReference type="PIRSR" id="PIRSR601211-1"/>
    </source>
</evidence>
<feature type="binding site" evidence="5">
    <location>
        <position position="199"/>
    </location>
    <ligand>
        <name>Ca(2+)</name>
        <dbReference type="ChEBI" id="CHEBI:29108"/>
    </ligand>
</feature>
<dbReference type="GO" id="GO:0005509">
    <property type="term" value="F:calcium ion binding"/>
    <property type="evidence" value="ECO:0007669"/>
    <property type="project" value="InterPro"/>
</dbReference>
<comment type="subcellular location">
    <subcellularLocation>
        <location evidence="1 8">Secreted</location>
    </subcellularLocation>
</comment>
<feature type="disulfide bond" evidence="6">
    <location>
        <begin position="194"/>
        <end position="249"/>
    </location>
</feature>
<dbReference type="SMART" id="SM00085">
    <property type="entry name" value="PA2c"/>
    <property type="match status" value="1"/>
</dbReference>
<feature type="region of interest" description="Disordered" evidence="9">
    <location>
        <begin position="1"/>
        <end position="63"/>
    </location>
</feature>
<dbReference type="PROSITE" id="PS00118">
    <property type="entry name" value="PA2_HIS"/>
    <property type="match status" value="1"/>
</dbReference>
<proteinExistence type="inferred from homology"/>
<feature type="binding site" evidence="5">
    <location>
        <position position="180"/>
    </location>
    <ligand>
        <name>Ca(2+)</name>
        <dbReference type="ChEBI" id="CHEBI:29108"/>
    </ligand>
</feature>
<dbReference type="OrthoDB" id="5841574at2759"/>
<evidence type="ECO:0000256" key="8">
    <source>
        <dbReference type="RuleBase" id="RU361236"/>
    </source>
</evidence>
<evidence type="ECO:0000256" key="3">
    <source>
        <dbReference type="ARBA" id="ARBA00023157"/>
    </source>
</evidence>
<keyword evidence="5 8" id="KW-0106">Calcium</keyword>
<keyword evidence="8" id="KW-0443">Lipid metabolism</keyword>
<evidence type="ECO:0000256" key="5">
    <source>
        <dbReference type="PIRSR" id="PIRSR601211-2"/>
    </source>
</evidence>
<evidence type="ECO:0000256" key="1">
    <source>
        <dbReference type="ARBA" id="ARBA00004613"/>
    </source>
</evidence>
<dbReference type="SUPFAM" id="SSF48619">
    <property type="entry name" value="Phospholipase A2, PLA2"/>
    <property type="match status" value="1"/>
</dbReference>
<evidence type="ECO:0000313" key="11">
    <source>
        <dbReference type="Proteomes" id="UP000515158"/>
    </source>
</evidence>
<protein>
    <recommendedName>
        <fullName evidence="8">Phospholipase A2</fullName>
        <ecNumber evidence="8">3.1.1.4</ecNumber>
    </recommendedName>
</protein>
<evidence type="ECO:0000256" key="7">
    <source>
        <dbReference type="RuleBase" id="RU003654"/>
    </source>
</evidence>
<dbReference type="GO" id="GO:0005576">
    <property type="term" value="C:extracellular region"/>
    <property type="evidence" value="ECO:0007669"/>
    <property type="project" value="UniProtKB-SubCell"/>
</dbReference>
<dbReference type="PANTHER" id="PTHR11716">
    <property type="entry name" value="PHOSPHOLIPASE A2 FAMILY MEMBER"/>
    <property type="match status" value="1"/>
</dbReference>
<evidence type="ECO:0000259" key="10">
    <source>
        <dbReference type="SMART" id="SM00085"/>
    </source>
</evidence>
<feature type="active site" evidence="4">
    <location>
        <position position="198"/>
    </location>
</feature>
<comment type="catalytic activity">
    <reaction evidence="8">
        <text>a 1,2-diacyl-sn-glycero-3-phosphocholine + H2O = a 1-acyl-sn-glycero-3-phosphocholine + a fatty acid + H(+)</text>
        <dbReference type="Rhea" id="RHEA:15801"/>
        <dbReference type="ChEBI" id="CHEBI:15377"/>
        <dbReference type="ChEBI" id="CHEBI:15378"/>
        <dbReference type="ChEBI" id="CHEBI:28868"/>
        <dbReference type="ChEBI" id="CHEBI:57643"/>
        <dbReference type="ChEBI" id="CHEBI:58168"/>
        <dbReference type="EC" id="3.1.1.4"/>
    </reaction>
</comment>
<dbReference type="CDD" id="cd00125">
    <property type="entry name" value="PLA2c"/>
    <property type="match status" value="1"/>
</dbReference>
<dbReference type="InParanoid" id="A0A6P8YJ95"/>
<dbReference type="InterPro" id="IPR033112">
    <property type="entry name" value="PLA2_Asp_AS"/>
</dbReference>
<dbReference type="KEGG" id="tpal:117641032"/>
<dbReference type="PRINTS" id="PR00389">
    <property type="entry name" value="PHPHLIPASEA2"/>
</dbReference>
<evidence type="ECO:0000256" key="2">
    <source>
        <dbReference type="ARBA" id="ARBA00022525"/>
    </source>
</evidence>
<dbReference type="InterPro" id="IPR016090">
    <property type="entry name" value="PLA2-like_dom"/>
</dbReference>
<dbReference type="GeneID" id="117641032"/>
<feature type="disulfide bond" evidence="6">
    <location>
        <begin position="201"/>
        <end position="242"/>
    </location>
</feature>
<evidence type="ECO:0000256" key="9">
    <source>
        <dbReference type="SAM" id="MobiDB-lite"/>
    </source>
</evidence>
<keyword evidence="5" id="KW-0479">Metal-binding</keyword>
<dbReference type="EC" id="3.1.1.4" evidence="8"/>
<feature type="disulfide bond" evidence="6">
    <location>
        <begin position="179"/>
        <end position="195"/>
    </location>
</feature>
<dbReference type="GO" id="GO:0016042">
    <property type="term" value="P:lipid catabolic process"/>
    <property type="evidence" value="ECO:0007669"/>
    <property type="project" value="InterPro"/>
</dbReference>
<dbReference type="Pfam" id="PF00068">
    <property type="entry name" value="Phospholip_A2_1"/>
    <property type="match status" value="1"/>
</dbReference>
<comment type="cofactor">
    <cofactor evidence="5">
        <name>Ca(2+)</name>
        <dbReference type="ChEBI" id="CHEBI:29108"/>
    </cofactor>
    <text evidence="5">Binds 1 Ca(2+) ion per subunit.</text>
</comment>
<keyword evidence="3 6" id="KW-1015">Disulfide bond</keyword>
<feature type="disulfide bond" evidence="6">
    <location>
        <begin position="228"/>
        <end position="240"/>
    </location>
</feature>
<feature type="compositionally biased region" description="Low complexity" evidence="9">
    <location>
        <begin position="40"/>
        <end position="61"/>
    </location>
</feature>
<dbReference type="Gene3D" id="1.20.90.10">
    <property type="entry name" value="Phospholipase A2 domain"/>
    <property type="match status" value="1"/>
</dbReference>
<dbReference type="GO" id="GO:0004623">
    <property type="term" value="F:phospholipase A2 activity"/>
    <property type="evidence" value="ECO:0007669"/>
    <property type="project" value="UniProtKB-EC"/>
</dbReference>
<dbReference type="RefSeq" id="XP_034234017.1">
    <property type="nucleotide sequence ID" value="XM_034378126.1"/>
</dbReference>
<dbReference type="InterPro" id="IPR033113">
    <property type="entry name" value="PLA2_histidine"/>
</dbReference>